<dbReference type="RefSeq" id="WP_111433698.1">
    <property type="nucleotide sequence ID" value="NZ_JACIGG010000002.1"/>
</dbReference>
<dbReference type="AlphaFoldDB" id="A0A327JYJ0"/>
<evidence type="ECO:0000256" key="1">
    <source>
        <dbReference type="ARBA" id="ARBA00001974"/>
    </source>
</evidence>
<protein>
    <recommendedName>
        <fullName evidence="6">FAD-binding domain-containing protein</fullName>
    </recommendedName>
</protein>
<dbReference type="GO" id="GO:0071949">
    <property type="term" value="F:FAD binding"/>
    <property type="evidence" value="ECO:0007669"/>
    <property type="project" value="InterPro"/>
</dbReference>
<evidence type="ECO:0000256" key="2">
    <source>
        <dbReference type="ARBA" id="ARBA00022630"/>
    </source>
</evidence>
<dbReference type="PANTHER" id="PTHR13789">
    <property type="entry name" value="MONOOXYGENASE"/>
    <property type="match status" value="1"/>
</dbReference>
<dbReference type="PANTHER" id="PTHR13789:SF318">
    <property type="entry name" value="GERANYLGERANYL DIPHOSPHATE REDUCTASE"/>
    <property type="match status" value="1"/>
</dbReference>
<dbReference type="GO" id="GO:0004497">
    <property type="term" value="F:monooxygenase activity"/>
    <property type="evidence" value="ECO:0007669"/>
    <property type="project" value="UniProtKB-KW"/>
</dbReference>
<keyword evidence="2" id="KW-0285">Flavoprotein</keyword>
<evidence type="ECO:0000256" key="5">
    <source>
        <dbReference type="ARBA" id="ARBA00023033"/>
    </source>
</evidence>
<sequence>MSEKSAIVVGAGIGGLTAALCIARAGLSVTLLERASIVREVGAGLQISPNASRVLIDLGLGNPLHSDAVAVERLRICSARTGGELNRIEFGTRAMPRYGSPYWVVHRADLQDALHQAAQREPRIDIHLGATLTAVDQNDTGASATVNIGGHEETFRADLLVGADGVWSSVRKLGLSLPGAAFTGRTAWRAIVPASEIPADFLRDSVVWFGDGVHLVHYPIHAGNEFNLVAIVNDDWNEEGWNAEGDREVLLSRFAGWPDRVRNLLSLPETWLKWALCGMPTGSPWYSGRVALLGDSAHAMLPFMAQGAAMAIEDGAVLGDLLSRSDDVENVLKRYQGLRRKRVERVIATALKNDRIYHLRGFPAAARDTALQLIPSERLLSRFDWIYGWQPPRPAAA</sequence>
<dbReference type="InterPro" id="IPR036188">
    <property type="entry name" value="FAD/NAD-bd_sf"/>
</dbReference>
<dbReference type="EMBL" id="NPEV01000011">
    <property type="protein sequence ID" value="RAI28158.1"/>
    <property type="molecule type" value="Genomic_DNA"/>
</dbReference>
<evidence type="ECO:0000313" key="7">
    <source>
        <dbReference type="EMBL" id="RAI28158.1"/>
    </source>
</evidence>
<name>A0A327JYJ0_9HYPH</name>
<feature type="domain" description="FAD-binding" evidence="6">
    <location>
        <begin position="6"/>
        <end position="348"/>
    </location>
</feature>
<dbReference type="Proteomes" id="UP000249299">
    <property type="component" value="Unassembled WGS sequence"/>
</dbReference>
<comment type="caution">
    <text evidence="7">The sequence shown here is derived from an EMBL/GenBank/DDBJ whole genome shotgun (WGS) entry which is preliminary data.</text>
</comment>
<keyword evidence="3" id="KW-0274">FAD</keyword>
<accession>A0A327JYJ0</accession>
<comment type="cofactor">
    <cofactor evidence="1">
        <name>FAD</name>
        <dbReference type="ChEBI" id="CHEBI:57692"/>
    </cofactor>
</comment>
<keyword evidence="5" id="KW-0503">Monooxygenase</keyword>
<evidence type="ECO:0000313" key="8">
    <source>
        <dbReference type="Proteomes" id="UP000249299"/>
    </source>
</evidence>
<keyword evidence="8" id="KW-1185">Reference proteome</keyword>
<dbReference type="InterPro" id="IPR002938">
    <property type="entry name" value="FAD-bd"/>
</dbReference>
<evidence type="ECO:0000256" key="3">
    <source>
        <dbReference type="ARBA" id="ARBA00022827"/>
    </source>
</evidence>
<dbReference type="PRINTS" id="PR00420">
    <property type="entry name" value="RNGMNOXGNASE"/>
</dbReference>
<reference evidence="7 8" key="1">
    <citation type="submission" date="2017-07" db="EMBL/GenBank/DDBJ databases">
        <title>Draft Genome Sequences of Select Purple Nonsulfur Bacteria.</title>
        <authorList>
            <person name="Lasarre B."/>
            <person name="Mckinlay J.B."/>
        </authorList>
    </citation>
    <scope>NUCLEOTIDE SEQUENCE [LARGE SCALE GENOMIC DNA]</scope>
    <source>
        <strain evidence="7 8">DSM 11290</strain>
    </source>
</reference>
<organism evidence="7 8">
    <name type="scientific">Rhodobium orientis</name>
    <dbReference type="NCBI Taxonomy" id="34017"/>
    <lineage>
        <taxon>Bacteria</taxon>
        <taxon>Pseudomonadati</taxon>
        <taxon>Pseudomonadota</taxon>
        <taxon>Alphaproteobacteria</taxon>
        <taxon>Hyphomicrobiales</taxon>
        <taxon>Rhodobiaceae</taxon>
        <taxon>Rhodobium</taxon>
    </lineage>
</organism>
<keyword evidence="4" id="KW-0560">Oxidoreductase</keyword>
<dbReference type="InterPro" id="IPR050493">
    <property type="entry name" value="FAD-dep_Monooxygenase_BioMet"/>
</dbReference>
<evidence type="ECO:0000259" key="6">
    <source>
        <dbReference type="Pfam" id="PF01494"/>
    </source>
</evidence>
<dbReference type="Pfam" id="PF01494">
    <property type="entry name" value="FAD_binding_3"/>
    <property type="match status" value="1"/>
</dbReference>
<dbReference type="SUPFAM" id="SSF54373">
    <property type="entry name" value="FAD-linked reductases, C-terminal domain"/>
    <property type="match status" value="1"/>
</dbReference>
<dbReference type="OrthoDB" id="4230779at2"/>
<gene>
    <name evidence="7" type="ORF">CH339_07365</name>
</gene>
<dbReference type="SUPFAM" id="SSF51905">
    <property type="entry name" value="FAD/NAD(P)-binding domain"/>
    <property type="match status" value="1"/>
</dbReference>
<dbReference type="Gene3D" id="3.50.50.60">
    <property type="entry name" value="FAD/NAD(P)-binding domain"/>
    <property type="match status" value="1"/>
</dbReference>
<evidence type="ECO:0000256" key="4">
    <source>
        <dbReference type="ARBA" id="ARBA00023002"/>
    </source>
</evidence>
<proteinExistence type="predicted"/>